<reference evidence="2" key="1">
    <citation type="journal article" name="Int. J. Mol. Sci.">
        <title>Structural Features and Phylogenetic Implications of Four New Mitogenomes of Caliscelidae (Hemiptera: Fulgoromorpha).</title>
        <authorList>
            <person name="Gong N."/>
            <person name="Yang L."/>
            <person name="Chen X.S."/>
        </authorList>
    </citation>
    <scope>NUCLEOTIDE SEQUENCE</scope>
</reference>
<dbReference type="RefSeq" id="YP_010235817.1">
    <property type="nucleotide sequence ID" value="NC_059810.1"/>
</dbReference>
<evidence type="ECO:0000256" key="1">
    <source>
        <dbReference type="SAM" id="Phobius"/>
    </source>
</evidence>
<keyword evidence="1" id="KW-0812">Transmembrane</keyword>
<evidence type="ECO:0000313" key="2">
    <source>
        <dbReference type="EMBL" id="QTD82435.1"/>
    </source>
</evidence>
<name>A0A8A4VL12_9HEMI</name>
<protein>
    <submittedName>
        <fullName evidence="2">NADH dehydrogenase subunit 4L</fullName>
    </submittedName>
</protein>
<proteinExistence type="predicted"/>
<keyword evidence="1" id="KW-0472">Membrane</keyword>
<feature type="transmembrane region" description="Helical" evidence="1">
    <location>
        <begin position="55"/>
        <end position="76"/>
    </location>
</feature>
<sequence length="90" mass="10552">MLLMLMIFFSGFFGLFFVRKFFLMSMLMLEFMTVSLFGLCYFNFSFFCYESFFSILYLVLVVCDGVLGLSLIVFLVRKSSLDYLMGMSMC</sequence>
<organism evidence="2">
    <name type="scientific">Youtuus strigatus</name>
    <dbReference type="NCBI Taxonomy" id="2820093"/>
    <lineage>
        <taxon>Eukaryota</taxon>
        <taxon>Metazoa</taxon>
        <taxon>Ecdysozoa</taxon>
        <taxon>Arthropoda</taxon>
        <taxon>Hexapoda</taxon>
        <taxon>Insecta</taxon>
        <taxon>Pterygota</taxon>
        <taxon>Neoptera</taxon>
        <taxon>Paraneoptera</taxon>
        <taxon>Hemiptera</taxon>
        <taxon>Auchenorrhyncha</taxon>
        <taxon>Fulgoroidea</taxon>
        <taxon>Caliscelidae</taxon>
        <taxon>Youtuus</taxon>
    </lineage>
</organism>
<gene>
    <name evidence="2" type="primary">ND4L</name>
</gene>
<keyword evidence="2" id="KW-0496">Mitochondrion</keyword>
<geneLocation type="mitochondrion" evidence="2"/>
<feature type="transmembrane region" description="Helical" evidence="1">
    <location>
        <begin position="29"/>
        <end position="49"/>
    </location>
</feature>
<dbReference type="EMBL" id="MW281860">
    <property type="protein sequence ID" value="QTD82435.1"/>
    <property type="molecule type" value="Genomic_DNA"/>
</dbReference>
<dbReference type="CTD" id="4539"/>
<keyword evidence="1" id="KW-1133">Transmembrane helix</keyword>
<dbReference type="Gene3D" id="1.10.287.3510">
    <property type="match status" value="1"/>
</dbReference>
<dbReference type="AlphaFoldDB" id="A0A8A4VL12"/>
<accession>A0A8A4VL12</accession>
<dbReference type="GeneID" id="69231055"/>